<name>A0A1L8RAJ8_9ENTE</name>
<evidence type="ECO:0000256" key="1">
    <source>
        <dbReference type="SAM" id="Phobius"/>
    </source>
</evidence>
<dbReference type="Proteomes" id="UP000182835">
    <property type="component" value="Unassembled WGS sequence"/>
</dbReference>
<dbReference type="AlphaFoldDB" id="A0A1L8RAJ8"/>
<protein>
    <submittedName>
        <fullName evidence="2">Uncharacterized protein</fullName>
    </submittedName>
</protein>
<organism evidence="2 3">
    <name type="scientific">Enterococcus canintestini</name>
    <dbReference type="NCBI Taxonomy" id="317010"/>
    <lineage>
        <taxon>Bacteria</taxon>
        <taxon>Bacillati</taxon>
        <taxon>Bacillota</taxon>
        <taxon>Bacilli</taxon>
        <taxon>Lactobacillales</taxon>
        <taxon>Enterococcaceae</taxon>
        <taxon>Enterococcus</taxon>
    </lineage>
</organism>
<dbReference type="STRING" id="317010.RU96_GL000256"/>
<dbReference type="EMBL" id="JXKG01000001">
    <property type="protein sequence ID" value="OJG16789.1"/>
    <property type="molecule type" value="Genomic_DNA"/>
</dbReference>
<keyword evidence="1" id="KW-0812">Transmembrane</keyword>
<proteinExistence type="predicted"/>
<comment type="caution">
    <text evidence="2">The sequence shown here is derived from an EMBL/GenBank/DDBJ whole genome shotgun (WGS) entry which is preliminary data.</text>
</comment>
<feature type="transmembrane region" description="Helical" evidence="1">
    <location>
        <begin position="77"/>
        <end position="98"/>
    </location>
</feature>
<evidence type="ECO:0000313" key="2">
    <source>
        <dbReference type="EMBL" id="OJG16789.1"/>
    </source>
</evidence>
<gene>
    <name evidence="2" type="ORF">RU96_GL000256</name>
</gene>
<reference evidence="2 3" key="1">
    <citation type="submission" date="2014-12" db="EMBL/GenBank/DDBJ databases">
        <title>Draft genome sequences of 29 type strains of Enterococci.</title>
        <authorList>
            <person name="Zhong Z."/>
            <person name="Sun Z."/>
            <person name="Liu W."/>
            <person name="Zhang W."/>
            <person name="Zhang H."/>
        </authorList>
    </citation>
    <scope>NUCLEOTIDE SEQUENCE [LARGE SCALE GENOMIC DNA]</scope>
    <source>
        <strain evidence="2 3">DSM 21207</strain>
    </source>
</reference>
<sequence>MLGGKSLISKYDALQQHIVAIKNIRLILEKILEGRFHFTDFWSWNIGIGADQFQIYSYYGMGDIFTYLGLLFKDYDVSFAVIMISKLFVSGLGMILFLDWKKSILTYLYFLEL</sequence>
<keyword evidence="1" id="KW-1133">Transmembrane helix</keyword>
<keyword evidence="1" id="KW-0472">Membrane</keyword>
<evidence type="ECO:0000313" key="3">
    <source>
        <dbReference type="Proteomes" id="UP000182835"/>
    </source>
</evidence>
<accession>A0A1L8RAJ8</accession>